<feature type="transmembrane region" description="Helical" evidence="1">
    <location>
        <begin position="24"/>
        <end position="46"/>
    </location>
</feature>
<evidence type="ECO:0000313" key="2">
    <source>
        <dbReference type="EMBL" id="SFR47112.1"/>
    </source>
</evidence>
<keyword evidence="1" id="KW-0472">Membrane</keyword>
<evidence type="ECO:0000313" key="3">
    <source>
        <dbReference type="Proteomes" id="UP000199424"/>
    </source>
</evidence>
<dbReference type="AlphaFoldDB" id="A0A1I6GY41"/>
<keyword evidence="1" id="KW-1133">Transmembrane helix</keyword>
<accession>A0A1I6GY41</accession>
<keyword evidence="3" id="KW-1185">Reference proteome</keyword>
<keyword evidence="1" id="KW-0812">Transmembrane</keyword>
<protein>
    <recommendedName>
        <fullName evidence="4">MSHA biogenesis protein MshI</fullName>
    </recommendedName>
</protein>
<gene>
    <name evidence="2" type="ORF">SAMN04488070_1372</name>
</gene>
<name>A0A1I6GY41_9GAMM</name>
<evidence type="ECO:0000256" key="1">
    <source>
        <dbReference type="SAM" id="Phobius"/>
    </source>
</evidence>
<organism evidence="2 3">
    <name type="scientific">Pseudidiomarina maritima</name>
    <dbReference type="NCBI Taxonomy" id="519453"/>
    <lineage>
        <taxon>Bacteria</taxon>
        <taxon>Pseudomonadati</taxon>
        <taxon>Pseudomonadota</taxon>
        <taxon>Gammaproteobacteria</taxon>
        <taxon>Alteromonadales</taxon>
        <taxon>Idiomarinaceae</taxon>
        <taxon>Pseudidiomarina</taxon>
    </lineage>
</organism>
<dbReference type="Proteomes" id="UP000199424">
    <property type="component" value="Unassembled WGS sequence"/>
</dbReference>
<dbReference type="RefSeq" id="WP_092856733.1">
    <property type="nucleotide sequence ID" value="NZ_FOYU01000001.1"/>
</dbReference>
<evidence type="ECO:0008006" key="4">
    <source>
        <dbReference type="Google" id="ProtNLM"/>
    </source>
</evidence>
<proteinExistence type="predicted"/>
<reference evidence="3" key="1">
    <citation type="submission" date="2016-10" db="EMBL/GenBank/DDBJ databases">
        <authorList>
            <person name="Varghese N."/>
            <person name="Submissions S."/>
        </authorList>
    </citation>
    <scope>NUCLEOTIDE SEQUENCE [LARGE SCALE GENOMIC DNA]</scope>
    <source>
        <strain evidence="3">CGMCC 1.7285</strain>
    </source>
</reference>
<dbReference type="EMBL" id="FOYU01000001">
    <property type="protein sequence ID" value="SFR47112.1"/>
    <property type="molecule type" value="Genomic_DNA"/>
</dbReference>
<sequence length="210" mass="23311">MKKIANLYVPELQPKRETLTFKRVAITIAAVLVVGVLASITLNFWANQQTIATQRMAHSLSQAQQQLVAKQNELRTAMNDPQVAQQIETVELEFAQRQRLLQQMRGVTQTANASFADVLVDLARADTDAIWLNRILITNGQLTLQGKTADASALPLWLASFSDYETLSGRQFGVFELRDVDTRGVLDFTVGSLQHSSLLVQPRMNSGSAR</sequence>